<sequence>MAASVNIVSTWVNQEPCGMLATAVCSVSASPPTLLVCVNRNTNFYQSVCESGFFCINVMSETQVDLAKKFLAVSGAERFELCNWSTLKTGAPAIVGSSANFDCSVSGFIDKGSHRIFLGEVVAVRNADSDRPLIYHDGQYAGIAEIKEPCCA</sequence>
<evidence type="ECO:0000256" key="1">
    <source>
        <dbReference type="ARBA" id="ARBA00023002"/>
    </source>
</evidence>
<dbReference type="SMART" id="SM00903">
    <property type="entry name" value="Flavin_Reduct"/>
    <property type="match status" value="1"/>
</dbReference>
<dbReference type="PANTHER" id="PTHR30466">
    <property type="entry name" value="FLAVIN REDUCTASE"/>
    <property type="match status" value="1"/>
</dbReference>
<dbReference type="InterPro" id="IPR012349">
    <property type="entry name" value="Split_barrel_FMN-bd"/>
</dbReference>
<evidence type="ECO:0000313" key="4">
    <source>
        <dbReference type="Proteomes" id="UP000445696"/>
    </source>
</evidence>
<dbReference type="OrthoDB" id="9792858at2"/>
<accession>A0A845MAI6</accession>
<protein>
    <submittedName>
        <fullName evidence="3">Flavin reductase</fullName>
    </submittedName>
</protein>
<dbReference type="GO" id="GO:0010181">
    <property type="term" value="F:FMN binding"/>
    <property type="evidence" value="ECO:0007669"/>
    <property type="project" value="InterPro"/>
</dbReference>
<comment type="caution">
    <text evidence="3">The sequence shown here is derived from an EMBL/GenBank/DDBJ whole genome shotgun (WGS) entry which is preliminary data.</text>
</comment>
<dbReference type="EMBL" id="WTVA01000001">
    <property type="protein sequence ID" value="MZR21179.1"/>
    <property type="molecule type" value="Genomic_DNA"/>
</dbReference>
<dbReference type="InterPro" id="IPR050268">
    <property type="entry name" value="NADH-dep_flavin_reductase"/>
</dbReference>
<organism evidence="3 4">
    <name type="scientific">Sneathiella chungangensis</name>
    <dbReference type="NCBI Taxonomy" id="1418234"/>
    <lineage>
        <taxon>Bacteria</taxon>
        <taxon>Pseudomonadati</taxon>
        <taxon>Pseudomonadota</taxon>
        <taxon>Alphaproteobacteria</taxon>
        <taxon>Sneathiellales</taxon>
        <taxon>Sneathiellaceae</taxon>
        <taxon>Sneathiella</taxon>
    </lineage>
</organism>
<dbReference type="InterPro" id="IPR002563">
    <property type="entry name" value="Flavin_Rdtase-like_dom"/>
</dbReference>
<dbReference type="AlphaFoldDB" id="A0A845MAI6"/>
<keyword evidence="4" id="KW-1185">Reference proteome</keyword>
<dbReference type="GO" id="GO:0042602">
    <property type="term" value="F:riboflavin reductase (NADPH) activity"/>
    <property type="evidence" value="ECO:0007669"/>
    <property type="project" value="TreeGrafter"/>
</dbReference>
<feature type="domain" description="Flavin reductase like" evidence="2">
    <location>
        <begin position="1"/>
        <end position="142"/>
    </location>
</feature>
<dbReference type="Proteomes" id="UP000445696">
    <property type="component" value="Unassembled WGS sequence"/>
</dbReference>
<evidence type="ECO:0000259" key="2">
    <source>
        <dbReference type="SMART" id="SM00903"/>
    </source>
</evidence>
<proteinExistence type="predicted"/>
<evidence type="ECO:0000313" key="3">
    <source>
        <dbReference type="EMBL" id="MZR21179.1"/>
    </source>
</evidence>
<keyword evidence="1" id="KW-0560">Oxidoreductase</keyword>
<dbReference type="Gene3D" id="2.30.110.10">
    <property type="entry name" value="Electron Transport, Fmn-binding Protein, Chain A"/>
    <property type="match status" value="1"/>
</dbReference>
<name>A0A845MAI6_9PROT</name>
<gene>
    <name evidence="3" type="ORF">GQF03_02425</name>
</gene>
<dbReference type="SUPFAM" id="SSF50475">
    <property type="entry name" value="FMN-binding split barrel"/>
    <property type="match status" value="1"/>
</dbReference>
<dbReference type="GO" id="GO:0006208">
    <property type="term" value="P:pyrimidine nucleobase catabolic process"/>
    <property type="evidence" value="ECO:0007669"/>
    <property type="project" value="TreeGrafter"/>
</dbReference>
<dbReference type="Pfam" id="PF01613">
    <property type="entry name" value="Flavin_Reduct"/>
    <property type="match status" value="1"/>
</dbReference>
<reference evidence="3 4" key="1">
    <citation type="journal article" date="2014" name="Int. J. Syst. Evol. Microbiol.">
        <title>Sneathiella chungangensis sp. nov., isolated from a marine sand, and emended description of the genus Sneathiella.</title>
        <authorList>
            <person name="Siamphan C."/>
            <person name="Kim H."/>
            <person name="Lee J.S."/>
            <person name="Kim W."/>
        </authorList>
    </citation>
    <scope>NUCLEOTIDE SEQUENCE [LARGE SCALE GENOMIC DNA]</scope>
    <source>
        <strain evidence="3 4">KCTC 32476</strain>
    </source>
</reference>
<dbReference type="PANTHER" id="PTHR30466:SF1">
    <property type="entry name" value="FMN REDUCTASE (NADH) RUTF"/>
    <property type="match status" value="1"/>
</dbReference>